<evidence type="ECO:0000313" key="2">
    <source>
        <dbReference type="Proteomes" id="UP000293846"/>
    </source>
</evidence>
<comment type="caution">
    <text evidence="1">The sequence shown here is derived from an EMBL/GenBank/DDBJ whole genome shotgun (WGS) entry which is preliminary data.</text>
</comment>
<protein>
    <submittedName>
        <fullName evidence="1">Uncharacterized protein</fullName>
    </submittedName>
</protein>
<name>A0A4R1AW90_9BACI</name>
<evidence type="ECO:0000313" key="1">
    <source>
        <dbReference type="EMBL" id="TCJ02110.1"/>
    </source>
</evidence>
<dbReference type="Pfam" id="PF18950">
    <property type="entry name" value="DUF5694"/>
    <property type="match status" value="1"/>
</dbReference>
<sequence length="198" mass="23126">MPTKVALEVATEYEEKLNQDYDSYKKGDFTLSSNEIHQIGFQVAVKCNLEKVYAVDWNDNLEGVPDFEKIAEDNQLDIFDEVVKIGQEITSQSEEYYQSHSLKEYLLWHNEKENIAKGHEMYMKLSLIGSESNPVGAIWIAKYWYYRNMLIYKKLVSLINSKEDRIFVLYGAGHLHLLLQFLKESGFFNVEVASDYLR</sequence>
<organism evidence="1 2">
    <name type="scientific">Cytobacillus praedii</name>
    <dbReference type="NCBI Taxonomy" id="1742358"/>
    <lineage>
        <taxon>Bacteria</taxon>
        <taxon>Bacillati</taxon>
        <taxon>Bacillota</taxon>
        <taxon>Bacilli</taxon>
        <taxon>Bacillales</taxon>
        <taxon>Bacillaceae</taxon>
        <taxon>Cytobacillus</taxon>
    </lineage>
</organism>
<proteinExistence type="predicted"/>
<gene>
    <name evidence="1" type="ORF">E0Y62_20795</name>
</gene>
<dbReference type="InterPro" id="IPR043749">
    <property type="entry name" value="DUF5694"/>
</dbReference>
<accession>A0A4R1AW90</accession>
<reference evidence="1 2" key="1">
    <citation type="submission" date="2019-03" db="EMBL/GenBank/DDBJ databases">
        <authorList>
            <person name="Jensen L."/>
            <person name="Storgaard J."/>
            <person name="Sulaj E."/>
            <person name="Schramm A."/>
            <person name="Marshall I.P.G."/>
        </authorList>
    </citation>
    <scope>NUCLEOTIDE SEQUENCE [LARGE SCALE GENOMIC DNA]</scope>
    <source>
        <strain evidence="1 2">2017H2G3</strain>
    </source>
</reference>
<dbReference type="EMBL" id="SJTH01000040">
    <property type="protein sequence ID" value="TCJ02110.1"/>
    <property type="molecule type" value="Genomic_DNA"/>
</dbReference>
<dbReference type="AlphaFoldDB" id="A0A4R1AW90"/>
<dbReference type="Proteomes" id="UP000293846">
    <property type="component" value="Unassembled WGS sequence"/>
</dbReference>
<keyword evidence="2" id="KW-1185">Reference proteome</keyword>